<reference evidence="1 2" key="1">
    <citation type="submission" date="2021-04" db="EMBL/GenBank/DDBJ databases">
        <authorList>
            <person name="Ivanova A."/>
        </authorList>
    </citation>
    <scope>NUCLEOTIDE SEQUENCE [LARGE SCALE GENOMIC DNA]</scope>
    <source>
        <strain evidence="1 2">G18</strain>
    </source>
</reference>
<proteinExistence type="predicted"/>
<accession>A0ABS5BS03</accession>
<organism evidence="1 2">
    <name type="scientific">Gemmata palustris</name>
    <dbReference type="NCBI Taxonomy" id="2822762"/>
    <lineage>
        <taxon>Bacteria</taxon>
        <taxon>Pseudomonadati</taxon>
        <taxon>Planctomycetota</taxon>
        <taxon>Planctomycetia</taxon>
        <taxon>Gemmatales</taxon>
        <taxon>Gemmataceae</taxon>
        <taxon>Gemmata</taxon>
    </lineage>
</organism>
<evidence type="ECO:0000313" key="2">
    <source>
        <dbReference type="Proteomes" id="UP000676565"/>
    </source>
</evidence>
<keyword evidence="2" id="KW-1185">Reference proteome</keyword>
<sequence length="242" mass="26440">MIPLLLLLAAPGSDPFGPPLGAPDFSGRPLTPPVPATSTWDRMFPTGHCAGPALQPFQKQPRVCPVAVCTCDSEASGATKGLTWVKEFHSAAHVPYPRYDLNGCPVEGDGLVIYEGMRFHVDPKSGNYDLTFTATVPAMPVLLRLQLTLTSSDGKEEYKLTLPMIRMEPPRDAKPGDPAPRTFHVAHRGYSSLFVDPKQAIPPKQWDRQTATLKAKIDDKWVITRTGTARFGTPVAIEDPNR</sequence>
<protein>
    <submittedName>
        <fullName evidence="1">Uncharacterized protein</fullName>
    </submittedName>
</protein>
<dbReference type="EMBL" id="JAGKQQ010000001">
    <property type="protein sequence ID" value="MBP3956496.1"/>
    <property type="molecule type" value="Genomic_DNA"/>
</dbReference>
<evidence type="ECO:0000313" key="1">
    <source>
        <dbReference type="EMBL" id="MBP3956496.1"/>
    </source>
</evidence>
<comment type="caution">
    <text evidence="1">The sequence shown here is derived from an EMBL/GenBank/DDBJ whole genome shotgun (WGS) entry which is preliminary data.</text>
</comment>
<dbReference type="Proteomes" id="UP000676565">
    <property type="component" value="Unassembled WGS sequence"/>
</dbReference>
<dbReference type="RefSeq" id="WP_210654675.1">
    <property type="nucleotide sequence ID" value="NZ_JAGKQQ010000001.1"/>
</dbReference>
<name>A0ABS5BS03_9BACT</name>
<gene>
    <name evidence="1" type="ORF">J8F10_14540</name>
</gene>